<gene>
    <name evidence="1" type="ORF">GCM10011322_32380</name>
</gene>
<protein>
    <submittedName>
        <fullName evidence="1">Uncharacterized protein</fullName>
    </submittedName>
</protein>
<proteinExistence type="predicted"/>
<name>A0A917QBN5_9HYPH</name>
<sequence length="222" mass="24051">MQTLRRFRNAHAGRRGFVIGTGMSVSIVVNEFGLRPSLLASEIVVGCKQAHRLFPLRYFVSMDAPFVHREAEALAGSPFVKFVTDAIETVPTNARDDTLVPLSASLRPRSGVVVPTGFEDIRTDGDTGLVALQVAYLLGLDPIYVLGLGDRLHEGRLHFHGESKRVRSQDTVSAMAGDLLPLVSELVAAGVAIRSCSPISNINTIVPYVDIRNVTRGEEDAT</sequence>
<evidence type="ECO:0000313" key="2">
    <source>
        <dbReference type="Proteomes" id="UP000600449"/>
    </source>
</evidence>
<dbReference type="EMBL" id="BMMF01000009">
    <property type="protein sequence ID" value="GGK42843.1"/>
    <property type="molecule type" value="Genomic_DNA"/>
</dbReference>
<keyword evidence="2" id="KW-1185">Reference proteome</keyword>
<dbReference type="AlphaFoldDB" id="A0A917QBN5"/>
<dbReference type="Proteomes" id="UP000600449">
    <property type="component" value="Unassembled WGS sequence"/>
</dbReference>
<evidence type="ECO:0000313" key="1">
    <source>
        <dbReference type="EMBL" id="GGK42843.1"/>
    </source>
</evidence>
<comment type="caution">
    <text evidence="1">The sequence shown here is derived from an EMBL/GenBank/DDBJ whole genome shotgun (WGS) entry which is preliminary data.</text>
</comment>
<reference evidence="1 2" key="1">
    <citation type="journal article" date="2014" name="Int. J. Syst. Evol. Microbiol.">
        <title>Complete genome sequence of Corynebacterium casei LMG S-19264T (=DSM 44701T), isolated from a smear-ripened cheese.</title>
        <authorList>
            <consortium name="US DOE Joint Genome Institute (JGI-PGF)"/>
            <person name="Walter F."/>
            <person name="Albersmeier A."/>
            <person name="Kalinowski J."/>
            <person name="Ruckert C."/>
        </authorList>
    </citation>
    <scope>NUCLEOTIDE SEQUENCE [LARGE SCALE GENOMIC DNA]</scope>
    <source>
        <strain evidence="1 2">CGMCC 1.9161</strain>
    </source>
</reference>
<accession>A0A917QBN5</accession>
<organism evidence="1 2">
    <name type="scientific">Salinarimonas ramus</name>
    <dbReference type="NCBI Taxonomy" id="690164"/>
    <lineage>
        <taxon>Bacteria</taxon>
        <taxon>Pseudomonadati</taxon>
        <taxon>Pseudomonadota</taxon>
        <taxon>Alphaproteobacteria</taxon>
        <taxon>Hyphomicrobiales</taxon>
        <taxon>Salinarimonadaceae</taxon>
        <taxon>Salinarimonas</taxon>
    </lineage>
</organism>
<dbReference type="RefSeq" id="WP_188914278.1">
    <property type="nucleotide sequence ID" value="NZ_BMMF01000009.1"/>
</dbReference>